<evidence type="ECO:0000256" key="1">
    <source>
        <dbReference type="ARBA" id="ARBA00004141"/>
    </source>
</evidence>
<dbReference type="PANTHER" id="PTHR45813:SF2">
    <property type="entry name" value="ADHESION G-PROTEIN COUPLED RECEPTOR F3"/>
    <property type="match status" value="1"/>
</dbReference>
<proteinExistence type="inferred from homology"/>
<dbReference type="GO" id="GO:0004930">
    <property type="term" value="F:G protein-coupled receptor activity"/>
    <property type="evidence" value="ECO:0007669"/>
    <property type="project" value="InterPro"/>
</dbReference>
<comment type="similarity">
    <text evidence="2">Belongs to the G-protein coupled receptor 2 family. Adhesion G-protein coupled receptor (ADGR) subfamily.</text>
</comment>
<evidence type="ECO:0000259" key="10">
    <source>
        <dbReference type="PROSITE" id="PS50261"/>
    </source>
</evidence>
<dbReference type="InterPro" id="IPR051587">
    <property type="entry name" value="Adhesion_GPCR"/>
</dbReference>
<dbReference type="GO" id="GO:0007166">
    <property type="term" value="P:cell surface receptor signaling pathway"/>
    <property type="evidence" value="ECO:0007669"/>
    <property type="project" value="InterPro"/>
</dbReference>
<evidence type="ECO:0000259" key="9">
    <source>
        <dbReference type="PROSITE" id="PS50221"/>
    </source>
</evidence>
<evidence type="ECO:0000256" key="2">
    <source>
        <dbReference type="ARBA" id="ARBA00007343"/>
    </source>
</evidence>
<name>A0A3Q3R6E1_MONAL</name>
<feature type="transmembrane region" description="Helical" evidence="8">
    <location>
        <begin position="336"/>
        <end position="359"/>
    </location>
</feature>
<dbReference type="Gene3D" id="2.60.220.50">
    <property type="match status" value="1"/>
</dbReference>
<evidence type="ECO:0000256" key="3">
    <source>
        <dbReference type="ARBA" id="ARBA00022692"/>
    </source>
</evidence>
<dbReference type="PROSITE" id="PS50221">
    <property type="entry name" value="GAIN_B"/>
    <property type="match status" value="1"/>
</dbReference>
<feature type="transmembrane region" description="Helical" evidence="8">
    <location>
        <begin position="420"/>
        <end position="443"/>
    </location>
</feature>
<dbReference type="Proteomes" id="UP000261600">
    <property type="component" value="Unplaced"/>
</dbReference>
<feature type="transmembrane region" description="Helical" evidence="8">
    <location>
        <begin position="497"/>
        <end position="518"/>
    </location>
</feature>
<dbReference type="Pfam" id="PF00002">
    <property type="entry name" value="7tm_2"/>
    <property type="match status" value="1"/>
</dbReference>
<keyword evidence="12" id="KW-1185">Reference proteome</keyword>
<evidence type="ECO:0000256" key="6">
    <source>
        <dbReference type="ARBA" id="ARBA00023157"/>
    </source>
</evidence>
<evidence type="ECO:0000256" key="4">
    <source>
        <dbReference type="ARBA" id="ARBA00022989"/>
    </source>
</evidence>
<dbReference type="Pfam" id="PF01825">
    <property type="entry name" value="GPS"/>
    <property type="match status" value="1"/>
</dbReference>
<organism evidence="11 12">
    <name type="scientific">Monopterus albus</name>
    <name type="common">Swamp eel</name>
    <dbReference type="NCBI Taxonomy" id="43700"/>
    <lineage>
        <taxon>Eukaryota</taxon>
        <taxon>Metazoa</taxon>
        <taxon>Chordata</taxon>
        <taxon>Craniata</taxon>
        <taxon>Vertebrata</taxon>
        <taxon>Euteleostomi</taxon>
        <taxon>Actinopterygii</taxon>
        <taxon>Neopterygii</taxon>
        <taxon>Teleostei</taxon>
        <taxon>Neoteleostei</taxon>
        <taxon>Acanthomorphata</taxon>
        <taxon>Anabantaria</taxon>
        <taxon>Synbranchiformes</taxon>
        <taxon>Synbranchidae</taxon>
        <taxon>Monopterus</taxon>
    </lineage>
</organism>
<evidence type="ECO:0000256" key="8">
    <source>
        <dbReference type="SAM" id="Phobius"/>
    </source>
</evidence>
<dbReference type="InterPro" id="IPR000832">
    <property type="entry name" value="GPCR_2_secretin-like"/>
</dbReference>
<dbReference type="GO" id="GO:0016020">
    <property type="term" value="C:membrane"/>
    <property type="evidence" value="ECO:0007669"/>
    <property type="project" value="UniProtKB-SubCell"/>
</dbReference>
<reference evidence="11" key="2">
    <citation type="submission" date="2025-09" db="UniProtKB">
        <authorList>
            <consortium name="Ensembl"/>
        </authorList>
    </citation>
    <scope>IDENTIFICATION</scope>
</reference>
<dbReference type="GO" id="GO:0007189">
    <property type="term" value="P:adenylate cyclase-activating G protein-coupled receptor signaling pathway"/>
    <property type="evidence" value="ECO:0007669"/>
    <property type="project" value="TreeGrafter"/>
</dbReference>
<dbReference type="InterPro" id="IPR057244">
    <property type="entry name" value="GAIN_B"/>
</dbReference>
<evidence type="ECO:0000256" key="5">
    <source>
        <dbReference type="ARBA" id="ARBA00023136"/>
    </source>
</evidence>
<dbReference type="AlphaFoldDB" id="A0A3Q3R6E1"/>
<evidence type="ECO:0000313" key="11">
    <source>
        <dbReference type="Ensembl" id="ENSMALP00000027602.1"/>
    </source>
</evidence>
<dbReference type="PRINTS" id="PR00249">
    <property type="entry name" value="GPCRSECRETIN"/>
</dbReference>
<feature type="transmembrane region" description="Helical" evidence="8">
    <location>
        <begin position="371"/>
        <end position="390"/>
    </location>
</feature>
<dbReference type="InterPro" id="IPR000203">
    <property type="entry name" value="GPS"/>
</dbReference>
<keyword evidence="6" id="KW-1015">Disulfide bond</keyword>
<dbReference type="PROSITE" id="PS50261">
    <property type="entry name" value="G_PROTEIN_RECEP_F2_4"/>
    <property type="match status" value="1"/>
</dbReference>
<evidence type="ECO:0000313" key="12">
    <source>
        <dbReference type="Proteomes" id="UP000261600"/>
    </source>
</evidence>
<keyword evidence="5 8" id="KW-0472">Membrane</keyword>
<feature type="transmembrane region" description="Helical" evidence="8">
    <location>
        <begin position="20"/>
        <end position="37"/>
    </location>
</feature>
<keyword evidence="7" id="KW-0325">Glycoprotein</keyword>
<dbReference type="InterPro" id="IPR046338">
    <property type="entry name" value="GAIN_dom_sf"/>
</dbReference>
<feature type="domain" description="GAIN-B" evidence="9">
    <location>
        <begin position="112"/>
        <end position="253"/>
    </location>
</feature>
<feature type="transmembrane region" description="Helical" evidence="8">
    <location>
        <begin position="262"/>
        <end position="286"/>
    </location>
</feature>
<sequence>MNLKISNPVLIQFFSAIYEYCQLGIFPIYSCIFFFVMNTSRKKLFLPMRAHVVLKSTAIKMSLFSFQDLLESSSNMLESSLEQSWKSNPNKDNLSLAEIYLDSVEQLIDGTSITTVKKKTNIEVAACSKPNCTNTVFNVSVSLGNSDAQNVTTAGFKQLENYWPTSDDERTPNSIIVSTTTDNKQLDSVELQIDFQLLKPRPRNVRIDCVAWDNATRTWSPHGCKWQGSSNEGRCVCNHLSSFAILMSRSQVKVPGINEMTYAGLSVSILSLAISLVIEVIVWSAVVKTSNSHVRHTAHINICLVLLIADCCFLGSSDPNNISEIWCKTLVVLKHFCYLSMFFWMLSLSVMLLHQTVFMFHHVSKNNYLRFSLVLGYVCPFLIVTITALANNGGAEGLYYSRDTCWLIYDGLLKGSIHTFFIPVGVIVFINIFSMGVVILKLLDHPVSTENFVEKTATRTVIRSVILYTPIFGVTWLFGFGVMALDLTSGNITFAVHYAFTLLNAFQGLFILLTTCLGDKQFVRITRSTERHSKVLNSFDIGFERKKGLQHTPADKY</sequence>
<dbReference type="Ensembl" id="ENSMALT00000028109.1">
    <property type="protein sequence ID" value="ENSMALP00000027602.1"/>
    <property type="gene ID" value="ENSMALG00000019140.1"/>
</dbReference>
<keyword evidence="3 8" id="KW-0812">Transmembrane</keyword>
<reference evidence="11" key="1">
    <citation type="submission" date="2025-08" db="UniProtKB">
        <authorList>
            <consortium name="Ensembl"/>
        </authorList>
    </citation>
    <scope>IDENTIFICATION</scope>
</reference>
<keyword evidence="4 8" id="KW-1133">Transmembrane helix</keyword>
<protein>
    <recommendedName>
        <fullName evidence="13">Adhesion G protein-coupled receptor F3b</fullName>
    </recommendedName>
</protein>
<evidence type="ECO:0000256" key="7">
    <source>
        <dbReference type="ARBA" id="ARBA00023180"/>
    </source>
</evidence>
<comment type="subcellular location">
    <subcellularLocation>
        <location evidence="1">Membrane</location>
        <topology evidence="1">Multi-pass membrane protein</topology>
    </subcellularLocation>
</comment>
<feature type="transmembrane region" description="Helical" evidence="8">
    <location>
        <begin position="464"/>
        <end position="485"/>
    </location>
</feature>
<dbReference type="SMART" id="SM00303">
    <property type="entry name" value="GPS"/>
    <property type="match status" value="1"/>
</dbReference>
<dbReference type="InterPro" id="IPR017981">
    <property type="entry name" value="GPCR_2-like_7TM"/>
</dbReference>
<evidence type="ECO:0008006" key="13">
    <source>
        <dbReference type="Google" id="ProtNLM"/>
    </source>
</evidence>
<accession>A0A3Q3R6E1</accession>
<feature type="domain" description="G-protein coupled receptors family 2 profile 2" evidence="10">
    <location>
        <begin position="257"/>
        <end position="519"/>
    </location>
</feature>
<dbReference type="FunFam" id="1.20.1070.10:FF:000058">
    <property type="entry name" value="Adhesion G protein-coupled receptor F5"/>
    <property type="match status" value="1"/>
</dbReference>
<dbReference type="PANTHER" id="PTHR45813">
    <property type="entry name" value="IG-LIKE DOMAIN-CONTAINING PROTEIN"/>
    <property type="match status" value="1"/>
</dbReference>
<dbReference type="Gene3D" id="1.20.1070.10">
    <property type="entry name" value="Rhodopsin 7-helix transmembrane proteins"/>
    <property type="match status" value="1"/>
</dbReference>